<dbReference type="EMBL" id="CP006696">
    <property type="protein sequence ID" value="AIC10417.1"/>
    <property type="molecule type" value="Genomic_DNA"/>
</dbReference>
<evidence type="ECO:0000313" key="2">
    <source>
        <dbReference type="EMBL" id="AIC10417.1"/>
    </source>
</evidence>
<feature type="domain" description="DUF4224" evidence="1">
    <location>
        <begin position="34"/>
        <end position="77"/>
    </location>
</feature>
<sequence>MPCFFRWTKKETRSASPSRSLWIRDMPPAAGLCLSRSEVAELCGTPQRARQAAFLRRNGIRHYLDAHDWPVVLRSSIEEIPTTPIVAPVWKSNKVA</sequence>
<dbReference type="PATRIC" id="fig|155920.8.peg.2411"/>
<organism evidence="2 3">
    <name type="scientific">Xylella fastidiosa subsp. sandyi Ann-1</name>
    <dbReference type="NCBI Taxonomy" id="155920"/>
    <lineage>
        <taxon>Bacteria</taxon>
        <taxon>Pseudomonadati</taxon>
        <taxon>Pseudomonadota</taxon>
        <taxon>Gammaproteobacteria</taxon>
        <taxon>Lysobacterales</taxon>
        <taxon>Lysobacteraceae</taxon>
        <taxon>Xylella</taxon>
    </lineage>
</organism>
<dbReference type="Proteomes" id="UP000027215">
    <property type="component" value="Chromosome"/>
</dbReference>
<dbReference type="KEGG" id="xfs:D934_10290"/>
<gene>
    <name evidence="2" type="ORF">D934_10290</name>
</gene>
<name>A0A060HBZ6_XYLFS</name>
<dbReference type="Pfam" id="PF13986">
    <property type="entry name" value="DUF4224"/>
    <property type="match status" value="1"/>
</dbReference>
<dbReference type="AlphaFoldDB" id="A0A060HBZ6"/>
<accession>A0A060HBZ6</accession>
<evidence type="ECO:0000313" key="3">
    <source>
        <dbReference type="Proteomes" id="UP000027215"/>
    </source>
</evidence>
<reference evidence="2 3" key="1">
    <citation type="submission" date="2013-08" db="EMBL/GenBank/DDBJ databases">
        <authorList>
            <person name="Stouthamer R."/>
            <person name="Nunney L."/>
        </authorList>
    </citation>
    <scope>NUCLEOTIDE SEQUENCE [LARGE SCALE GENOMIC DNA]</scope>
    <source>
        <strain evidence="3">ann-1</strain>
    </source>
</reference>
<evidence type="ECO:0000259" key="1">
    <source>
        <dbReference type="Pfam" id="PF13986"/>
    </source>
</evidence>
<protein>
    <recommendedName>
        <fullName evidence="1">DUF4224 domain-containing protein</fullName>
    </recommendedName>
</protein>
<proteinExistence type="predicted"/>
<dbReference type="InterPro" id="IPR025319">
    <property type="entry name" value="DUF4224"/>
</dbReference>
<dbReference type="HOGENOM" id="CLU_181635_0_0_6"/>